<reference evidence="2 3" key="1">
    <citation type="submission" date="2022-03" db="EMBL/GenBank/DDBJ databases">
        <title>Genome data of Colletotrichum spp.</title>
        <authorList>
            <person name="Utami Y.D."/>
            <person name="Hiruma K."/>
        </authorList>
    </citation>
    <scope>NUCLEOTIDE SEQUENCE [LARGE SCALE GENOMIC DNA]</scope>
    <source>
        <strain evidence="2 3">MAFF 239500</strain>
    </source>
</reference>
<proteinExistence type="predicted"/>
<feature type="region of interest" description="Disordered" evidence="1">
    <location>
        <begin position="50"/>
        <end position="95"/>
    </location>
</feature>
<dbReference type="EMBL" id="BQXU01000066">
    <property type="protein sequence ID" value="GKT52378.1"/>
    <property type="molecule type" value="Genomic_DNA"/>
</dbReference>
<evidence type="ECO:0000313" key="2">
    <source>
        <dbReference type="EMBL" id="GKT52378.1"/>
    </source>
</evidence>
<dbReference type="GeneID" id="73333361"/>
<comment type="caution">
    <text evidence="2">The sequence shown here is derived from an EMBL/GenBank/DDBJ whole genome shotgun (WGS) entry which is preliminary data.</text>
</comment>
<organism evidence="2 3">
    <name type="scientific">Colletotrichum spaethianum</name>
    <dbReference type="NCBI Taxonomy" id="700344"/>
    <lineage>
        <taxon>Eukaryota</taxon>
        <taxon>Fungi</taxon>
        <taxon>Dikarya</taxon>
        <taxon>Ascomycota</taxon>
        <taxon>Pezizomycotina</taxon>
        <taxon>Sordariomycetes</taxon>
        <taxon>Hypocreomycetidae</taxon>
        <taxon>Glomerellales</taxon>
        <taxon>Glomerellaceae</taxon>
        <taxon>Colletotrichum</taxon>
        <taxon>Colletotrichum spaethianum species complex</taxon>
    </lineage>
</organism>
<dbReference type="AlphaFoldDB" id="A0AA37PHP3"/>
<dbReference type="RefSeq" id="XP_049134728.1">
    <property type="nucleotide sequence ID" value="XM_049278771.1"/>
</dbReference>
<gene>
    <name evidence="2" type="ORF">ColSpa_12559</name>
</gene>
<protein>
    <submittedName>
        <fullName evidence="2">Uncharacterized protein</fullName>
    </submittedName>
</protein>
<name>A0AA37PHP3_9PEZI</name>
<sequence>MSTPGPELNRCPVEGCDWEPRTAGNCVQRHISIRHGKQMPCGAYVLKGNDRNGQDRVRGHQDGCRECQQDVKDPVENETDNSTTSSPEPSLGIGSDIREIHGSININKMTVHGTIIHNLVVSQTNIPTAST</sequence>
<evidence type="ECO:0000313" key="3">
    <source>
        <dbReference type="Proteomes" id="UP001055115"/>
    </source>
</evidence>
<evidence type="ECO:0000256" key="1">
    <source>
        <dbReference type="SAM" id="MobiDB-lite"/>
    </source>
</evidence>
<feature type="compositionally biased region" description="Basic and acidic residues" evidence="1">
    <location>
        <begin position="50"/>
        <end position="75"/>
    </location>
</feature>
<accession>A0AA37PHP3</accession>
<dbReference type="Proteomes" id="UP001055115">
    <property type="component" value="Unassembled WGS sequence"/>
</dbReference>
<keyword evidence="3" id="KW-1185">Reference proteome</keyword>